<feature type="domain" description="VTC" evidence="1">
    <location>
        <begin position="10"/>
        <end position="226"/>
    </location>
</feature>
<reference evidence="2" key="1">
    <citation type="submission" date="2021-10" db="EMBL/GenBank/DDBJ databases">
        <title>Anaerobic single-cell dispensing facilitates the cultivation of human gut bacteria.</title>
        <authorList>
            <person name="Afrizal A."/>
        </authorList>
    </citation>
    <scope>NUCLEOTIDE SEQUENCE</scope>
    <source>
        <strain evidence="2">CLA-AA-H250</strain>
    </source>
</reference>
<name>A0AAE3DHZ4_9FIRM</name>
<dbReference type="GO" id="GO:0006799">
    <property type="term" value="P:polyphosphate biosynthetic process"/>
    <property type="evidence" value="ECO:0007669"/>
    <property type="project" value="UniProtKB-ARBA"/>
</dbReference>
<protein>
    <submittedName>
        <fullName evidence="2">Polyphosphate polymerase domain-containing protein</fullName>
    </submittedName>
</protein>
<dbReference type="InterPro" id="IPR042267">
    <property type="entry name" value="VTC_sf"/>
</dbReference>
<organism evidence="2 3">
    <name type="scientific">Hominenteromicrobium mulieris</name>
    <dbReference type="NCBI Taxonomy" id="2885357"/>
    <lineage>
        <taxon>Bacteria</taxon>
        <taxon>Bacillati</taxon>
        <taxon>Bacillota</taxon>
        <taxon>Clostridia</taxon>
        <taxon>Eubacteriales</taxon>
        <taxon>Oscillospiraceae</taxon>
        <taxon>Hominenteromicrobium</taxon>
    </lineage>
</organism>
<proteinExistence type="predicted"/>
<evidence type="ECO:0000313" key="3">
    <source>
        <dbReference type="Proteomes" id="UP001199424"/>
    </source>
</evidence>
<evidence type="ECO:0000313" key="2">
    <source>
        <dbReference type="EMBL" id="MCC2136052.1"/>
    </source>
</evidence>
<evidence type="ECO:0000259" key="1">
    <source>
        <dbReference type="Pfam" id="PF09359"/>
    </source>
</evidence>
<gene>
    <name evidence="2" type="ORF">LKD31_03365</name>
</gene>
<dbReference type="InterPro" id="IPR018966">
    <property type="entry name" value="VTC_domain"/>
</dbReference>
<accession>A0AAE3DHZ4</accession>
<dbReference type="AlphaFoldDB" id="A0AAE3DHZ4"/>
<dbReference type="RefSeq" id="WP_308448627.1">
    <property type="nucleotide sequence ID" value="NZ_JAJEQC010000002.1"/>
</dbReference>
<sequence>MADYTGIFERVEQKYLLDSLQFEALWAVLEPYMRPDEYGRSTICNIYFDTPNHLLARLSGEKPVYKEKLRLRTYGVPKAESPSFVELKKKYQGIVYKRRIVMPYGEAYDWLVNGKAPKENSQIAKEIAWSLHYYGDLKSAMALCYDRVALYSREDSGLRITFDTNIRFREENTDLRQGDDGQLLLEPGETLMEIKAGGGLPTWLTDMLSRFRIYPASFSKYASAYNTHGTHIVHAS</sequence>
<comment type="caution">
    <text evidence="2">The sequence shown here is derived from an EMBL/GenBank/DDBJ whole genome shotgun (WGS) entry which is preliminary data.</text>
</comment>
<dbReference type="EMBL" id="JAJEQC010000002">
    <property type="protein sequence ID" value="MCC2136052.1"/>
    <property type="molecule type" value="Genomic_DNA"/>
</dbReference>
<dbReference type="Proteomes" id="UP001199424">
    <property type="component" value="Unassembled WGS sequence"/>
</dbReference>
<keyword evidence="3" id="KW-1185">Reference proteome</keyword>
<dbReference type="CDD" id="cd07750">
    <property type="entry name" value="PolyPPase_VTC_like"/>
    <property type="match status" value="1"/>
</dbReference>
<dbReference type="Pfam" id="PF09359">
    <property type="entry name" value="VTC"/>
    <property type="match status" value="1"/>
</dbReference>
<dbReference type="Gene3D" id="3.20.100.30">
    <property type="entry name" value="VTC, catalytic tunnel domain"/>
    <property type="match status" value="1"/>
</dbReference>